<protein>
    <submittedName>
        <fullName evidence="3">Putative membrane protein</fullName>
    </submittedName>
</protein>
<gene>
    <name evidence="3" type="ORF">C7443_103270</name>
</gene>
<dbReference type="RefSeq" id="WP_110017849.1">
    <property type="nucleotide sequence ID" value="NZ_QGTJ01000003.1"/>
</dbReference>
<dbReference type="Pfam" id="PF09842">
    <property type="entry name" value="DUF2069"/>
    <property type="match status" value="1"/>
</dbReference>
<name>A0A317MWU3_9GAMM</name>
<reference evidence="3 4" key="1">
    <citation type="submission" date="2018-05" db="EMBL/GenBank/DDBJ databases">
        <title>Genomic Encyclopedia of Type Strains, Phase IV (KMG-IV): sequencing the most valuable type-strain genomes for metagenomic binning, comparative biology and taxonomic classification.</title>
        <authorList>
            <person name="Goeker M."/>
        </authorList>
    </citation>
    <scope>NUCLEOTIDE SEQUENCE [LARGE SCALE GENOMIC DNA]</scope>
    <source>
        <strain evidence="3 4">DSM 23606</strain>
    </source>
</reference>
<keyword evidence="4" id="KW-1185">Reference proteome</keyword>
<accession>A0A317MWU3</accession>
<feature type="region of interest" description="Disordered" evidence="1">
    <location>
        <begin position="116"/>
        <end position="141"/>
    </location>
</feature>
<organism evidence="3 4">
    <name type="scientific">Plasticicumulans acidivorans</name>
    <dbReference type="NCBI Taxonomy" id="886464"/>
    <lineage>
        <taxon>Bacteria</taxon>
        <taxon>Pseudomonadati</taxon>
        <taxon>Pseudomonadota</taxon>
        <taxon>Gammaproteobacteria</taxon>
        <taxon>Candidatus Competibacteraceae</taxon>
        <taxon>Plasticicumulans</taxon>
    </lineage>
</organism>
<dbReference type="InterPro" id="IPR018643">
    <property type="entry name" value="DUF2069_membrane"/>
</dbReference>
<feature type="transmembrane region" description="Helical" evidence="2">
    <location>
        <begin position="89"/>
        <end position="109"/>
    </location>
</feature>
<dbReference type="OrthoDB" id="5569826at2"/>
<keyword evidence="2" id="KW-0472">Membrane</keyword>
<evidence type="ECO:0000256" key="1">
    <source>
        <dbReference type="SAM" id="MobiDB-lite"/>
    </source>
</evidence>
<evidence type="ECO:0000256" key="2">
    <source>
        <dbReference type="SAM" id="Phobius"/>
    </source>
</evidence>
<evidence type="ECO:0000313" key="3">
    <source>
        <dbReference type="EMBL" id="PWV63345.1"/>
    </source>
</evidence>
<dbReference type="Proteomes" id="UP000246569">
    <property type="component" value="Unassembled WGS sequence"/>
</dbReference>
<evidence type="ECO:0000313" key="4">
    <source>
        <dbReference type="Proteomes" id="UP000246569"/>
    </source>
</evidence>
<dbReference type="AlphaFoldDB" id="A0A317MWU3"/>
<feature type="transmembrane region" description="Helical" evidence="2">
    <location>
        <begin position="62"/>
        <end position="83"/>
    </location>
</feature>
<keyword evidence="2" id="KW-1133">Transmembrane helix</keyword>
<sequence>MIRIARWLALLAWAGLIAFWFARAVGLGQTPQVPRALLLVFHVGPLLFPLRGLLDGRPYTHAWASFLALWYFVLSVDDIAGGLSDRPLGAIGLGLATSAFVACVAYARLEGRRRKIDSQTNTAEPLTAPSDSKENPPAASD</sequence>
<keyword evidence="2" id="KW-0812">Transmembrane</keyword>
<proteinExistence type="predicted"/>
<feature type="transmembrane region" description="Helical" evidence="2">
    <location>
        <begin position="34"/>
        <end position="50"/>
    </location>
</feature>
<dbReference type="EMBL" id="QGTJ01000003">
    <property type="protein sequence ID" value="PWV63345.1"/>
    <property type="molecule type" value="Genomic_DNA"/>
</dbReference>
<comment type="caution">
    <text evidence="3">The sequence shown here is derived from an EMBL/GenBank/DDBJ whole genome shotgun (WGS) entry which is preliminary data.</text>
</comment>